<feature type="chain" id="PRO_5046781573" evidence="2">
    <location>
        <begin position="27"/>
        <end position="225"/>
    </location>
</feature>
<dbReference type="Gene3D" id="1.10.150.280">
    <property type="entry name" value="AF1531-like domain"/>
    <property type="match status" value="1"/>
</dbReference>
<dbReference type="InterPro" id="IPR019554">
    <property type="entry name" value="Soluble_ligand-bd"/>
</dbReference>
<dbReference type="RefSeq" id="WP_158367392.1">
    <property type="nucleotide sequence ID" value="NZ_JAOQJU010000001.1"/>
</dbReference>
<evidence type="ECO:0000256" key="2">
    <source>
        <dbReference type="SAM" id="SignalP"/>
    </source>
</evidence>
<name>A0ABT2RIF8_9FIRM</name>
<comment type="caution">
    <text evidence="4">The sequence shown here is derived from an EMBL/GenBank/DDBJ whole genome shotgun (WGS) entry which is preliminary data.</text>
</comment>
<dbReference type="InterPro" id="IPR003583">
    <property type="entry name" value="Hlx-hairpin-Hlx_DNA-bd_motif"/>
</dbReference>
<keyword evidence="5" id="KW-1185">Reference proteome</keyword>
<sequence length="225" mass="23821">MHRIRKNHRYGTKGICLLLAAMLAVSAVGCRKEEAVSLEEADFSLEEEGQETGSEEVAGSDASDGAEEGQPEQIYVYVCGQVANPGVYELPPGSRVFEAINAAGGLLDAAAGYMLNQAEKMEDGQKIYVPSEEEAQAGEAVPGQADGMPAGSAGPESGEDSDGKININSATKDELMTLSGIGEKKAQAIISYRESHGGFQSAEELMEVEGIKTGTYEKIKDRIKI</sequence>
<dbReference type="InterPro" id="IPR051675">
    <property type="entry name" value="Endo/Exo/Phosphatase_dom_1"/>
</dbReference>
<keyword evidence="2" id="KW-0732">Signal</keyword>
<feature type="region of interest" description="Disordered" evidence="1">
    <location>
        <begin position="41"/>
        <end position="67"/>
    </location>
</feature>
<dbReference type="EMBL" id="JAOQJU010000001">
    <property type="protein sequence ID" value="MCU6685197.1"/>
    <property type="molecule type" value="Genomic_DNA"/>
</dbReference>
<dbReference type="Proteomes" id="UP001652431">
    <property type="component" value="Unassembled WGS sequence"/>
</dbReference>
<accession>A0ABT2RIF8</accession>
<dbReference type="SMART" id="SM00278">
    <property type="entry name" value="HhH1"/>
    <property type="match status" value="2"/>
</dbReference>
<organism evidence="4 5">
    <name type="scientific">Dorea acetigenes</name>
    <dbReference type="NCBI Taxonomy" id="2981787"/>
    <lineage>
        <taxon>Bacteria</taxon>
        <taxon>Bacillati</taxon>
        <taxon>Bacillota</taxon>
        <taxon>Clostridia</taxon>
        <taxon>Lachnospirales</taxon>
        <taxon>Lachnospiraceae</taxon>
        <taxon>Dorea</taxon>
    </lineage>
</organism>
<gene>
    <name evidence="4" type="ORF">OCV99_01280</name>
</gene>
<proteinExistence type="predicted"/>
<dbReference type="SUPFAM" id="SSF47781">
    <property type="entry name" value="RuvA domain 2-like"/>
    <property type="match status" value="1"/>
</dbReference>
<evidence type="ECO:0000313" key="4">
    <source>
        <dbReference type="EMBL" id="MCU6685197.1"/>
    </source>
</evidence>
<keyword evidence="4" id="KW-0238">DNA-binding</keyword>
<dbReference type="GO" id="GO:0003677">
    <property type="term" value="F:DNA binding"/>
    <property type="evidence" value="ECO:0007669"/>
    <property type="project" value="UniProtKB-KW"/>
</dbReference>
<dbReference type="Gene3D" id="3.10.560.10">
    <property type="entry name" value="Outer membrane lipoprotein wza domain like"/>
    <property type="match status" value="1"/>
</dbReference>
<evidence type="ECO:0000259" key="3">
    <source>
        <dbReference type="SMART" id="SM00278"/>
    </source>
</evidence>
<dbReference type="InterPro" id="IPR010994">
    <property type="entry name" value="RuvA_2-like"/>
</dbReference>
<feature type="domain" description="Helix-hairpin-helix DNA-binding motif class 1" evidence="3">
    <location>
        <begin position="173"/>
        <end position="192"/>
    </location>
</feature>
<dbReference type="SUPFAM" id="SSF142984">
    <property type="entry name" value="Nqo1 middle domain-like"/>
    <property type="match status" value="1"/>
</dbReference>
<dbReference type="NCBIfam" id="TIGR00426">
    <property type="entry name" value="competence protein ComEA helix-hairpin-helix repeat region"/>
    <property type="match status" value="1"/>
</dbReference>
<dbReference type="Pfam" id="PF10531">
    <property type="entry name" value="SLBB"/>
    <property type="match status" value="1"/>
</dbReference>
<feature type="compositionally biased region" description="Acidic residues" evidence="1">
    <location>
        <begin position="41"/>
        <end position="54"/>
    </location>
</feature>
<dbReference type="PROSITE" id="PS51257">
    <property type="entry name" value="PROKAR_LIPOPROTEIN"/>
    <property type="match status" value="1"/>
</dbReference>
<feature type="signal peptide" evidence="2">
    <location>
        <begin position="1"/>
        <end position="26"/>
    </location>
</feature>
<feature type="region of interest" description="Disordered" evidence="1">
    <location>
        <begin position="133"/>
        <end position="166"/>
    </location>
</feature>
<feature type="domain" description="Helix-hairpin-helix DNA-binding motif class 1" evidence="3">
    <location>
        <begin position="203"/>
        <end position="222"/>
    </location>
</feature>
<reference evidence="4 5" key="1">
    <citation type="journal article" date="2021" name="ISME Commun">
        <title>Automated analysis of genomic sequences facilitates high-throughput and comprehensive description of bacteria.</title>
        <authorList>
            <person name="Hitch T.C.A."/>
        </authorList>
    </citation>
    <scope>NUCLEOTIDE SEQUENCE [LARGE SCALE GENOMIC DNA]</scope>
    <source>
        <strain evidence="4 5">Sanger_03</strain>
    </source>
</reference>
<dbReference type="PANTHER" id="PTHR21180:SF32">
    <property type="entry name" value="ENDONUCLEASE_EXONUCLEASE_PHOSPHATASE FAMILY DOMAIN-CONTAINING PROTEIN 1"/>
    <property type="match status" value="1"/>
</dbReference>
<dbReference type="PANTHER" id="PTHR21180">
    <property type="entry name" value="ENDONUCLEASE/EXONUCLEASE/PHOSPHATASE FAMILY DOMAIN-CONTAINING PROTEIN 1"/>
    <property type="match status" value="1"/>
</dbReference>
<dbReference type="Pfam" id="PF12836">
    <property type="entry name" value="HHH_3"/>
    <property type="match status" value="1"/>
</dbReference>
<protein>
    <submittedName>
        <fullName evidence="4">ComEA family DNA-binding protein</fullName>
    </submittedName>
</protein>
<evidence type="ECO:0000256" key="1">
    <source>
        <dbReference type="SAM" id="MobiDB-lite"/>
    </source>
</evidence>
<dbReference type="InterPro" id="IPR004509">
    <property type="entry name" value="Competence_ComEA_HhH"/>
</dbReference>
<evidence type="ECO:0000313" key="5">
    <source>
        <dbReference type="Proteomes" id="UP001652431"/>
    </source>
</evidence>